<keyword evidence="1" id="KW-0812">Transmembrane</keyword>
<keyword evidence="1" id="KW-0472">Membrane</keyword>
<accession>A0A8J5JRY4</accession>
<dbReference type="AlphaFoldDB" id="A0A8J5JRY4"/>
<evidence type="ECO:0000313" key="3">
    <source>
        <dbReference type="EMBL" id="KAG7163065.1"/>
    </source>
</evidence>
<proteinExistence type="predicted"/>
<dbReference type="Proteomes" id="UP000747542">
    <property type="component" value="Unassembled WGS sequence"/>
</dbReference>
<gene>
    <name evidence="3" type="ORF">Hamer_G002128</name>
    <name evidence="4" type="ORF">Hamer_G002129</name>
</gene>
<comment type="caution">
    <text evidence="3">The sequence shown here is derived from an EMBL/GenBank/DDBJ whole genome shotgun (WGS) entry which is preliminary data.</text>
</comment>
<feature type="transmembrane region" description="Helical" evidence="1">
    <location>
        <begin position="325"/>
        <end position="348"/>
    </location>
</feature>
<evidence type="ECO:0000256" key="2">
    <source>
        <dbReference type="SAM" id="SignalP"/>
    </source>
</evidence>
<keyword evidence="2" id="KW-0732">Signal</keyword>
<sequence length="394" mass="44837">MATRRQCSVLAVWCWCLLARVTLVNTENTVERCVILKDGDLPTRFVPLPVNITTKPLTLGWRLDFTVHNKEEEEEEAPLVCVSIEVKDPDIRLSLFKGKCEGDVVDFHLWNLHEMKIGDWSTVQVTVNDSVINLQLGNNKPKSLTSRSVTLASDTLLQVSHKRSIDLAVGCPINCPAVRGSPASGNRLSTVKELKKRSEKFFFKPGREFARLNFEMKCETPLGHEVRFGDTTLTRDHIEELSPLSKWHYLFLQYDDEQNIFEIFINYRPAKTISVGLNICNTFRNFIVRAEGETFFSFTCDPTSGESQLLPPPDTEDPTVNSLSVAAASSVVTCLVISIVMFTIYLLLRCAGFKFETSYHPEKREKVYKKIFCKKGKTGHEPQRDMEERHQLQV</sequence>
<keyword evidence="1" id="KW-1133">Transmembrane helix</keyword>
<reference evidence="3" key="1">
    <citation type="journal article" date="2021" name="Sci. Adv.">
        <title>The American lobster genome reveals insights on longevity, neural, and immune adaptations.</title>
        <authorList>
            <person name="Polinski J.M."/>
            <person name="Zimin A.V."/>
            <person name="Clark K.F."/>
            <person name="Kohn A.B."/>
            <person name="Sadowski N."/>
            <person name="Timp W."/>
            <person name="Ptitsyn A."/>
            <person name="Khanna P."/>
            <person name="Romanova D.Y."/>
            <person name="Williams P."/>
            <person name="Greenwood S.J."/>
            <person name="Moroz L.L."/>
            <person name="Walt D.R."/>
            <person name="Bodnar A.G."/>
        </authorList>
    </citation>
    <scope>NUCLEOTIDE SEQUENCE</scope>
    <source>
        <strain evidence="3">GMGI-L3</strain>
    </source>
</reference>
<protein>
    <submittedName>
        <fullName evidence="3">Uncharacterized protein</fullName>
    </submittedName>
</protein>
<dbReference type="EMBL" id="JAHLQT010026502">
    <property type="protein sequence ID" value="KAG7163066.1"/>
    <property type="molecule type" value="Genomic_DNA"/>
</dbReference>
<organism evidence="3 5">
    <name type="scientific">Homarus americanus</name>
    <name type="common">American lobster</name>
    <dbReference type="NCBI Taxonomy" id="6706"/>
    <lineage>
        <taxon>Eukaryota</taxon>
        <taxon>Metazoa</taxon>
        <taxon>Ecdysozoa</taxon>
        <taxon>Arthropoda</taxon>
        <taxon>Crustacea</taxon>
        <taxon>Multicrustacea</taxon>
        <taxon>Malacostraca</taxon>
        <taxon>Eumalacostraca</taxon>
        <taxon>Eucarida</taxon>
        <taxon>Decapoda</taxon>
        <taxon>Pleocyemata</taxon>
        <taxon>Astacidea</taxon>
        <taxon>Nephropoidea</taxon>
        <taxon>Nephropidae</taxon>
        <taxon>Homarus</taxon>
    </lineage>
</organism>
<evidence type="ECO:0000313" key="5">
    <source>
        <dbReference type="Proteomes" id="UP000747542"/>
    </source>
</evidence>
<name>A0A8J5JRY4_HOMAM</name>
<feature type="signal peptide" evidence="2">
    <location>
        <begin position="1"/>
        <end position="26"/>
    </location>
</feature>
<keyword evidence="5" id="KW-1185">Reference proteome</keyword>
<dbReference type="EMBL" id="JAHLQT010026502">
    <property type="protein sequence ID" value="KAG7163065.1"/>
    <property type="molecule type" value="Genomic_DNA"/>
</dbReference>
<evidence type="ECO:0000256" key="1">
    <source>
        <dbReference type="SAM" id="Phobius"/>
    </source>
</evidence>
<evidence type="ECO:0000313" key="4">
    <source>
        <dbReference type="EMBL" id="KAG7163066.1"/>
    </source>
</evidence>
<feature type="chain" id="PRO_5036271870" evidence="2">
    <location>
        <begin position="27"/>
        <end position="394"/>
    </location>
</feature>